<dbReference type="KEGG" id="cmiu:B1H56_03870"/>
<gene>
    <name evidence="2" type="ORF">HMPREF3293_02290</name>
</gene>
<proteinExistence type="predicted"/>
<sequence>MKMKVGTRVVLTIYLIAVIALCGFILATLGGLIPGSNLSDFTNTVLNGSIWFKVLYAVIAVVVIIVSFMLMFFGTGKAPAPKTAKVASFESGNILITVKAIEELVERYVHENKDVKGLRTNVVSHEDTLDLAIDICVLPDVDIPAVTKELQAGLSAYIQQHTGIAVNETKIMVTGLKENSAKLS</sequence>
<dbReference type="EMBL" id="LSZW01000063">
    <property type="protein sequence ID" value="KXK65041.1"/>
    <property type="molecule type" value="Genomic_DNA"/>
</dbReference>
<protein>
    <recommendedName>
        <fullName evidence="4">Alkaline shock response membrane anchor protein AmaP</fullName>
    </recommendedName>
</protein>
<reference evidence="2 3" key="1">
    <citation type="submission" date="2016-02" db="EMBL/GenBank/DDBJ databases">
        <authorList>
            <person name="Wen L."/>
            <person name="He K."/>
            <person name="Yang H."/>
        </authorList>
    </citation>
    <scope>NUCLEOTIDE SEQUENCE [LARGE SCALE GENOMIC DNA]</scope>
    <source>
        <strain evidence="2 3">DSM 22607</strain>
    </source>
</reference>
<name>A0A136Q300_9FIRM</name>
<dbReference type="STRING" id="626937.HMPREF3293_02290"/>
<evidence type="ECO:0000313" key="3">
    <source>
        <dbReference type="Proteomes" id="UP000070366"/>
    </source>
</evidence>
<accession>A0A136Q300</accession>
<evidence type="ECO:0000313" key="2">
    <source>
        <dbReference type="EMBL" id="KXK65041.1"/>
    </source>
</evidence>
<keyword evidence="1" id="KW-1133">Transmembrane helix</keyword>
<evidence type="ECO:0008006" key="4">
    <source>
        <dbReference type="Google" id="ProtNLM"/>
    </source>
</evidence>
<keyword evidence="3" id="KW-1185">Reference proteome</keyword>
<comment type="caution">
    <text evidence="2">The sequence shown here is derived from an EMBL/GenBank/DDBJ whole genome shotgun (WGS) entry which is preliminary data.</text>
</comment>
<feature type="transmembrane region" description="Helical" evidence="1">
    <location>
        <begin position="12"/>
        <end position="34"/>
    </location>
</feature>
<feature type="transmembrane region" description="Helical" evidence="1">
    <location>
        <begin position="54"/>
        <end position="73"/>
    </location>
</feature>
<dbReference type="OrthoDB" id="2085862at2"/>
<dbReference type="NCBIfam" id="NF033218">
    <property type="entry name" value="anchor_AmaP"/>
    <property type="match status" value="1"/>
</dbReference>
<dbReference type="Proteomes" id="UP000070366">
    <property type="component" value="Unassembled WGS sequence"/>
</dbReference>
<dbReference type="AlphaFoldDB" id="A0A136Q300"/>
<evidence type="ECO:0000256" key="1">
    <source>
        <dbReference type="SAM" id="Phobius"/>
    </source>
</evidence>
<keyword evidence="1" id="KW-0472">Membrane</keyword>
<keyword evidence="1" id="KW-0812">Transmembrane</keyword>
<dbReference type="RefSeq" id="WP_066518764.1">
    <property type="nucleotide sequence ID" value="NZ_CABMOF010000001.1"/>
</dbReference>
<organism evidence="2 3">
    <name type="scientific">Christensenella minuta</name>
    <dbReference type="NCBI Taxonomy" id="626937"/>
    <lineage>
        <taxon>Bacteria</taxon>
        <taxon>Bacillati</taxon>
        <taxon>Bacillota</taxon>
        <taxon>Clostridia</taxon>
        <taxon>Christensenellales</taxon>
        <taxon>Christensenellaceae</taxon>
        <taxon>Christensenella</taxon>
    </lineage>
</organism>